<organism evidence="1">
    <name type="scientific">Anguilla anguilla</name>
    <name type="common">European freshwater eel</name>
    <name type="synonym">Muraena anguilla</name>
    <dbReference type="NCBI Taxonomy" id="7936"/>
    <lineage>
        <taxon>Eukaryota</taxon>
        <taxon>Metazoa</taxon>
        <taxon>Chordata</taxon>
        <taxon>Craniata</taxon>
        <taxon>Vertebrata</taxon>
        <taxon>Euteleostomi</taxon>
        <taxon>Actinopterygii</taxon>
        <taxon>Neopterygii</taxon>
        <taxon>Teleostei</taxon>
        <taxon>Anguilliformes</taxon>
        <taxon>Anguillidae</taxon>
        <taxon>Anguilla</taxon>
    </lineage>
</organism>
<protein>
    <submittedName>
        <fullName evidence="1">Uncharacterized protein</fullName>
    </submittedName>
</protein>
<dbReference type="EMBL" id="GBXM01044292">
    <property type="protein sequence ID" value="JAH64285.1"/>
    <property type="molecule type" value="Transcribed_RNA"/>
</dbReference>
<name>A0A0E9UGC1_ANGAN</name>
<proteinExistence type="predicted"/>
<reference evidence="1" key="2">
    <citation type="journal article" date="2015" name="Fish Shellfish Immunol.">
        <title>Early steps in the European eel (Anguilla anguilla)-Vibrio vulnificus interaction in the gills: Role of the RtxA13 toxin.</title>
        <authorList>
            <person name="Callol A."/>
            <person name="Pajuelo D."/>
            <person name="Ebbesson L."/>
            <person name="Teles M."/>
            <person name="MacKenzie S."/>
            <person name="Amaro C."/>
        </authorList>
    </citation>
    <scope>NUCLEOTIDE SEQUENCE</scope>
</reference>
<dbReference type="AlphaFoldDB" id="A0A0E9UGC1"/>
<evidence type="ECO:0000313" key="1">
    <source>
        <dbReference type="EMBL" id="JAH64285.1"/>
    </source>
</evidence>
<sequence>MGFRSIYDANLAMLQLLYMRRTAQAAHAVCVVRFDYAPFLPPYAIY</sequence>
<reference evidence="1" key="1">
    <citation type="submission" date="2014-11" db="EMBL/GenBank/DDBJ databases">
        <authorList>
            <person name="Amaro Gonzalez C."/>
        </authorList>
    </citation>
    <scope>NUCLEOTIDE SEQUENCE</scope>
</reference>
<accession>A0A0E9UGC1</accession>